<dbReference type="EMBL" id="BGZK01000323">
    <property type="protein sequence ID" value="GBP36779.1"/>
    <property type="molecule type" value="Genomic_DNA"/>
</dbReference>
<proteinExistence type="predicted"/>
<reference evidence="2 3" key="1">
    <citation type="journal article" date="2019" name="Commun. Biol.">
        <title>The bagworm genome reveals a unique fibroin gene that provides high tensile strength.</title>
        <authorList>
            <person name="Kono N."/>
            <person name="Nakamura H."/>
            <person name="Ohtoshi R."/>
            <person name="Tomita M."/>
            <person name="Numata K."/>
            <person name="Arakawa K."/>
        </authorList>
    </citation>
    <scope>NUCLEOTIDE SEQUENCE [LARGE SCALE GENOMIC DNA]</scope>
</reference>
<feature type="region of interest" description="Disordered" evidence="1">
    <location>
        <begin position="150"/>
        <end position="199"/>
    </location>
</feature>
<dbReference type="Proteomes" id="UP000299102">
    <property type="component" value="Unassembled WGS sequence"/>
</dbReference>
<sequence length="238" mass="25519">MDTRDFRGVTSALPASWVGIEYFMEEGRPRGRRPSRAPDRPRAVRLRVVRPRAAARASAACAPARPSRLRQVAPVTSLTVVSHSIGSENSMASVAPGPLAAGGAARSLQPLPIGELKSLFINFLEQHGYAVPQEANIILDNAVHCLSGSGRGPSPCPSVADRKRSSSAISSDELSSHSDGTVKGSDVEEGPFQTVIAKRKNRKGIPTELDVDYIKEDLDRQGYPFLRCTGCTGGMDQR</sequence>
<accession>A0A4C1VDV3</accession>
<evidence type="ECO:0000256" key="1">
    <source>
        <dbReference type="SAM" id="MobiDB-lite"/>
    </source>
</evidence>
<name>A0A4C1VDV3_EUMVA</name>
<protein>
    <submittedName>
        <fullName evidence="2">Uncharacterized protein</fullName>
    </submittedName>
</protein>
<dbReference type="AlphaFoldDB" id="A0A4C1VDV3"/>
<comment type="caution">
    <text evidence="2">The sequence shown here is derived from an EMBL/GenBank/DDBJ whole genome shotgun (WGS) entry which is preliminary data.</text>
</comment>
<evidence type="ECO:0000313" key="3">
    <source>
        <dbReference type="Proteomes" id="UP000299102"/>
    </source>
</evidence>
<organism evidence="2 3">
    <name type="scientific">Eumeta variegata</name>
    <name type="common">Bagworm moth</name>
    <name type="synonym">Eumeta japonica</name>
    <dbReference type="NCBI Taxonomy" id="151549"/>
    <lineage>
        <taxon>Eukaryota</taxon>
        <taxon>Metazoa</taxon>
        <taxon>Ecdysozoa</taxon>
        <taxon>Arthropoda</taxon>
        <taxon>Hexapoda</taxon>
        <taxon>Insecta</taxon>
        <taxon>Pterygota</taxon>
        <taxon>Neoptera</taxon>
        <taxon>Endopterygota</taxon>
        <taxon>Lepidoptera</taxon>
        <taxon>Glossata</taxon>
        <taxon>Ditrysia</taxon>
        <taxon>Tineoidea</taxon>
        <taxon>Psychidae</taxon>
        <taxon>Oiketicinae</taxon>
        <taxon>Eumeta</taxon>
    </lineage>
</organism>
<keyword evidence="3" id="KW-1185">Reference proteome</keyword>
<evidence type="ECO:0000313" key="2">
    <source>
        <dbReference type="EMBL" id="GBP36779.1"/>
    </source>
</evidence>
<gene>
    <name evidence="2" type="ORF">EVAR_28120_1</name>
</gene>